<protein>
    <recommendedName>
        <fullName evidence="6">ADP-ribosylglycohydrolase</fullName>
    </recommendedName>
</protein>
<keyword evidence="2" id="KW-0378">Hydrolase</keyword>
<feature type="binding site" evidence="3">
    <location>
        <position position="265"/>
    </location>
    <ligand>
        <name>Mg(2+)</name>
        <dbReference type="ChEBI" id="CHEBI:18420"/>
        <label>1</label>
    </ligand>
</feature>
<feature type="binding site" evidence="3">
    <location>
        <position position="58"/>
    </location>
    <ligand>
        <name>Mg(2+)</name>
        <dbReference type="ChEBI" id="CHEBI:18420"/>
        <label>1</label>
    </ligand>
</feature>
<proteinExistence type="inferred from homology"/>
<dbReference type="Pfam" id="PF03747">
    <property type="entry name" value="ADP_ribosyl_GH"/>
    <property type="match status" value="1"/>
</dbReference>
<evidence type="ECO:0000256" key="1">
    <source>
        <dbReference type="ARBA" id="ARBA00010702"/>
    </source>
</evidence>
<dbReference type="PATRIC" id="fig|2033.7.peg.200"/>
<dbReference type="AlphaFoldDB" id="A0A147F426"/>
<dbReference type="SUPFAM" id="SSF101478">
    <property type="entry name" value="ADP-ribosylglycohydrolase"/>
    <property type="match status" value="1"/>
</dbReference>
<evidence type="ECO:0000313" key="4">
    <source>
        <dbReference type="EMBL" id="KTS08588.1"/>
    </source>
</evidence>
<reference evidence="4 5" key="1">
    <citation type="journal article" date="2016" name="Front. Microbiol.">
        <title>Genomic Resource of Rice Seed Associated Bacteria.</title>
        <authorList>
            <person name="Midha S."/>
            <person name="Bansal K."/>
            <person name="Sharma S."/>
            <person name="Kumar N."/>
            <person name="Patil P.P."/>
            <person name="Chaudhry V."/>
            <person name="Patil P.B."/>
        </authorList>
    </citation>
    <scope>NUCLEOTIDE SEQUENCE [LARGE SCALE GENOMIC DNA]</scope>
    <source>
        <strain evidence="4 5">RSA3</strain>
    </source>
</reference>
<comment type="cofactor">
    <cofactor evidence="3">
        <name>Mg(2+)</name>
        <dbReference type="ChEBI" id="CHEBI:18420"/>
    </cofactor>
    <text evidence="3">Binds 2 magnesium ions per subunit.</text>
</comment>
<comment type="caution">
    <text evidence="4">The sequence shown here is derived from an EMBL/GenBank/DDBJ whole genome shotgun (WGS) entry which is preliminary data.</text>
</comment>
<dbReference type="Gene3D" id="1.10.4080.10">
    <property type="entry name" value="ADP-ribosylation/Crystallin J1"/>
    <property type="match status" value="1"/>
</dbReference>
<dbReference type="InterPro" id="IPR050792">
    <property type="entry name" value="ADP-ribosylglycohydrolase"/>
</dbReference>
<feature type="binding site" evidence="3">
    <location>
        <position position="264"/>
    </location>
    <ligand>
        <name>Mg(2+)</name>
        <dbReference type="ChEBI" id="CHEBI:18420"/>
        <label>1</label>
    </ligand>
</feature>
<accession>A0A147F426</accession>
<gene>
    <name evidence="4" type="ORF">RSA3_15135</name>
</gene>
<keyword evidence="3" id="KW-0460">Magnesium</keyword>
<dbReference type="Proteomes" id="UP000072189">
    <property type="component" value="Unassembled WGS sequence"/>
</dbReference>
<feature type="binding site" evidence="3">
    <location>
        <position position="57"/>
    </location>
    <ligand>
        <name>Mg(2+)</name>
        <dbReference type="ChEBI" id="CHEBI:18420"/>
        <label>1</label>
    </ligand>
</feature>
<feature type="binding site" evidence="3">
    <location>
        <position position="262"/>
    </location>
    <ligand>
        <name>Mg(2+)</name>
        <dbReference type="ChEBI" id="CHEBI:18420"/>
        <label>1</label>
    </ligand>
</feature>
<feature type="binding site" evidence="3">
    <location>
        <position position="56"/>
    </location>
    <ligand>
        <name>Mg(2+)</name>
        <dbReference type="ChEBI" id="CHEBI:18420"/>
        <label>1</label>
    </ligand>
</feature>
<evidence type="ECO:0000256" key="3">
    <source>
        <dbReference type="PIRSR" id="PIRSR605502-1"/>
    </source>
</evidence>
<dbReference type="InterPro" id="IPR036705">
    <property type="entry name" value="Ribosyl_crysJ1_sf"/>
</dbReference>
<comment type="similarity">
    <text evidence="1">Belongs to the ADP-ribosylglycohydrolase family.</text>
</comment>
<dbReference type="RefSeq" id="WP_206597832.1">
    <property type="nucleotide sequence ID" value="NZ_LDRV01000101.1"/>
</dbReference>
<dbReference type="GO" id="GO:0046872">
    <property type="term" value="F:metal ion binding"/>
    <property type="evidence" value="ECO:0007669"/>
    <property type="project" value="UniProtKB-KW"/>
</dbReference>
<evidence type="ECO:0000256" key="2">
    <source>
        <dbReference type="ARBA" id="ARBA00022801"/>
    </source>
</evidence>
<dbReference type="InterPro" id="IPR005502">
    <property type="entry name" value="Ribosyl_crysJ1"/>
</dbReference>
<dbReference type="EMBL" id="LDRV01000101">
    <property type="protein sequence ID" value="KTS08588.1"/>
    <property type="molecule type" value="Genomic_DNA"/>
</dbReference>
<evidence type="ECO:0000313" key="5">
    <source>
        <dbReference type="Proteomes" id="UP000072189"/>
    </source>
</evidence>
<dbReference type="GO" id="GO:0016787">
    <property type="term" value="F:hydrolase activity"/>
    <property type="evidence" value="ECO:0007669"/>
    <property type="project" value="UniProtKB-KW"/>
</dbReference>
<dbReference type="PANTHER" id="PTHR16222:SF24">
    <property type="entry name" value="ADP-RIBOSYLHYDROLASE ARH3"/>
    <property type="match status" value="1"/>
</dbReference>
<sequence length="319" mass="33157">MAHLSPAQMDRAAGTVIVSAAGDALGSAYEFGPALPDEVTPEFSVGHFGHGAGEWTDDTSMAIPVLDELAAGRRLTDPAALERIVAAWQGWAQSALDVGAQTRHVLGRIPSPPMMDAIRTAARAVHDETGRSGGNGSLMRTGPVALGYLDRPDLTAAAAAVAQLTHWEDDNVDACALWCAAIRHGILTGELDMRGQLDVVPQDRRDRWAALIDEALVSGRHPRDFRDANGWVVRAFQGALAAVSGAAGPLDAIERAVRGGNDTDTVAAIAGSLAGAVWGADALPDSHTTVLHGWPGIDAAELARRARLAVGASAVSAWG</sequence>
<name>A0A147F426_MICTE</name>
<dbReference type="PANTHER" id="PTHR16222">
    <property type="entry name" value="ADP-RIBOSYLGLYCOHYDROLASE"/>
    <property type="match status" value="1"/>
</dbReference>
<evidence type="ECO:0008006" key="6">
    <source>
        <dbReference type="Google" id="ProtNLM"/>
    </source>
</evidence>
<keyword evidence="3" id="KW-0479">Metal-binding</keyword>
<organism evidence="4 5">
    <name type="scientific">Microbacterium testaceum</name>
    <name type="common">Aureobacterium testaceum</name>
    <name type="synonym">Brevibacterium testaceum</name>
    <dbReference type="NCBI Taxonomy" id="2033"/>
    <lineage>
        <taxon>Bacteria</taxon>
        <taxon>Bacillati</taxon>
        <taxon>Actinomycetota</taxon>
        <taxon>Actinomycetes</taxon>
        <taxon>Micrococcales</taxon>
        <taxon>Microbacteriaceae</taxon>
        <taxon>Microbacterium</taxon>
    </lineage>
</organism>